<feature type="compositionally biased region" description="Polar residues" evidence="1">
    <location>
        <begin position="13"/>
        <end position="22"/>
    </location>
</feature>
<dbReference type="GO" id="GO:0008270">
    <property type="term" value="F:zinc ion binding"/>
    <property type="evidence" value="ECO:0007669"/>
    <property type="project" value="InterPro"/>
</dbReference>
<evidence type="ECO:0000313" key="3">
    <source>
        <dbReference type="EMBL" id="KAG2556278.1"/>
    </source>
</evidence>
<evidence type="ECO:0000313" key="4">
    <source>
        <dbReference type="Proteomes" id="UP000823388"/>
    </source>
</evidence>
<dbReference type="SMART" id="SM00343">
    <property type="entry name" value="ZnF_C2HC"/>
    <property type="match status" value="2"/>
</dbReference>
<dbReference type="GO" id="GO:0003677">
    <property type="term" value="F:DNA binding"/>
    <property type="evidence" value="ECO:0007669"/>
    <property type="project" value="InterPro"/>
</dbReference>
<sequence>MADARRPRRESNPVVSGPQSRFTPPMDEEGFCTVVNKRRLRAALRPPPRPNRRRPVPADLVGRCFNCLSYDHVASQCTRPSRCLRCKEGHVAKNCKRRRYPGQPLRGRGRPVLRAGPGGDAAAAAHSRGIGRSAASASTASSGSASTGRPYSGPPSICAASPERRETSPPGRADSPPFVPEMPKGHPSRRPPLVVHTVPRTESLQIEEDRLASNALVVLVVGTRPSLAPYQVRRFIQDNYNI</sequence>
<feature type="domain" description="Copper-fist" evidence="2">
    <location>
        <begin position="83"/>
        <end position="112"/>
    </location>
</feature>
<evidence type="ECO:0000256" key="1">
    <source>
        <dbReference type="SAM" id="MobiDB-lite"/>
    </source>
</evidence>
<dbReference type="InterPro" id="IPR001878">
    <property type="entry name" value="Znf_CCHC"/>
</dbReference>
<dbReference type="Proteomes" id="UP000823388">
    <property type="component" value="Chromosome 8N"/>
</dbReference>
<dbReference type="InterPro" id="IPR036875">
    <property type="entry name" value="Znf_CCHC_sf"/>
</dbReference>
<organism evidence="3 4">
    <name type="scientific">Panicum virgatum</name>
    <name type="common">Blackwell switchgrass</name>
    <dbReference type="NCBI Taxonomy" id="38727"/>
    <lineage>
        <taxon>Eukaryota</taxon>
        <taxon>Viridiplantae</taxon>
        <taxon>Streptophyta</taxon>
        <taxon>Embryophyta</taxon>
        <taxon>Tracheophyta</taxon>
        <taxon>Spermatophyta</taxon>
        <taxon>Magnoliopsida</taxon>
        <taxon>Liliopsida</taxon>
        <taxon>Poales</taxon>
        <taxon>Poaceae</taxon>
        <taxon>PACMAD clade</taxon>
        <taxon>Panicoideae</taxon>
        <taxon>Panicodae</taxon>
        <taxon>Paniceae</taxon>
        <taxon>Panicinae</taxon>
        <taxon>Panicum</taxon>
        <taxon>Panicum sect. Hiantes</taxon>
    </lineage>
</organism>
<keyword evidence="4" id="KW-1185">Reference proteome</keyword>
<protein>
    <recommendedName>
        <fullName evidence="2">Copper-fist domain-containing protein</fullName>
    </recommendedName>
</protein>
<dbReference type="AlphaFoldDB" id="A0A8T0P5L2"/>
<dbReference type="EMBL" id="CM029052">
    <property type="protein sequence ID" value="KAG2556278.1"/>
    <property type="molecule type" value="Genomic_DNA"/>
</dbReference>
<dbReference type="SUPFAM" id="SSF57756">
    <property type="entry name" value="Retrovirus zinc finger-like domains"/>
    <property type="match status" value="1"/>
</dbReference>
<dbReference type="Gene3D" id="4.10.60.10">
    <property type="entry name" value="Zinc finger, CCHC-type"/>
    <property type="match status" value="1"/>
</dbReference>
<dbReference type="GO" id="GO:0005507">
    <property type="term" value="F:copper ion binding"/>
    <property type="evidence" value="ECO:0007669"/>
    <property type="project" value="InterPro"/>
</dbReference>
<gene>
    <name evidence="3" type="ORF">PVAP13_8NG073700</name>
</gene>
<reference evidence="3" key="1">
    <citation type="submission" date="2020-05" db="EMBL/GenBank/DDBJ databases">
        <title>WGS assembly of Panicum virgatum.</title>
        <authorList>
            <person name="Lovell J.T."/>
            <person name="Jenkins J."/>
            <person name="Shu S."/>
            <person name="Juenger T.E."/>
            <person name="Schmutz J."/>
        </authorList>
    </citation>
    <scope>NUCLEOTIDE SEQUENCE</scope>
    <source>
        <strain evidence="3">AP13</strain>
    </source>
</reference>
<feature type="region of interest" description="Disordered" evidence="1">
    <location>
        <begin position="1"/>
        <end position="28"/>
    </location>
</feature>
<evidence type="ECO:0000259" key="2">
    <source>
        <dbReference type="PROSITE" id="PS50073"/>
    </source>
</evidence>
<feature type="region of interest" description="Disordered" evidence="1">
    <location>
        <begin position="97"/>
        <end position="193"/>
    </location>
</feature>
<dbReference type="GO" id="GO:0003700">
    <property type="term" value="F:DNA-binding transcription factor activity"/>
    <property type="evidence" value="ECO:0007669"/>
    <property type="project" value="InterPro"/>
</dbReference>
<dbReference type="InterPro" id="IPR001083">
    <property type="entry name" value="Cu_fist_DNA-bd_dom"/>
</dbReference>
<dbReference type="PROSITE" id="PS50073">
    <property type="entry name" value="COPPER_FIST_2"/>
    <property type="match status" value="1"/>
</dbReference>
<proteinExistence type="predicted"/>
<comment type="caution">
    <text evidence="3">The sequence shown here is derived from an EMBL/GenBank/DDBJ whole genome shotgun (WGS) entry which is preliminary data.</text>
</comment>
<accession>A0A8T0P5L2</accession>
<name>A0A8T0P5L2_PANVG</name>
<feature type="compositionally biased region" description="Low complexity" evidence="1">
    <location>
        <begin position="120"/>
        <end position="149"/>
    </location>
</feature>